<dbReference type="OrthoDB" id="425931at2759"/>
<dbReference type="AlphaFoldDB" id="A0A1Q9CKZ2"/>
<organism evidence="1 2">
    <name type="scientific">Symbiodinium microadriaticum</name>
    <name type="common">Dinoflagellate</name>
    <name type="synonym">Zooxanthella microadriatica</name>
    <dbReference type="NCBI Taxonomy" id="2951"/>
    <lineage>
        <taxon>Eukaryota</taxon>
        <taxon>Sar</taxon>
        <taxon>Alveolata</taxon>
        <taxon>Dinophyceae</taxon>
        <taxon>Suessiales</taxon>
        <taxon>Symbiodiniaceae</taxon>
        <taxon>Symbiodinium</taxon>
    </lineage>
</organism>
<keyword evidence="2" id="KW-1185">Reference proteome</keyword>
<name>A0A1Q9CKZ2_SYMMI</name>
<protein>
    <submittedName>
        <fullName evidence="1">Uncharacterized protein</fullName>
    </submittedName>
</protein>
<dbReference type="OMA" id="ARMWSHE"/>
<sequence>MESRFCKRASLTIFNSGVYGQAYVYNWRSTDAKVGKKIIQYTLENLGGRQYKIFDLVSYTTPAKSAQSRFEDKDDEEIDKGFDFIQSDAPRSTTEMAHLRWMTKNLKNPASPIFQWPSGLVEKALGNLARDGALAKKEYDWPIPLTSTYYHSWLLDMLEEIWDFDQSALLLVGHAGVGKSPLGRSVLMAQARHNKVRFQARDAPCIRCTAEIDFLRGEPGSVVMGDFLDDTTLRSLSTKVLKYFLDVGLYESMVWARWGATKWVQNEPRACADNTWDEDALPDVFDFEPSIPFKPFWESIKGAFISDAEKSHRDAILKRTAILFNSKQHVYYRPAGINQNPIRRKNIPLAEYLTAAGKELFGKYKDGIRELPPTHPQEVAREQAWVTTIMNRRLEERKPDYHARQQVRRALFGETGSTSSASARAPLKVKKEQEWVHKKARMWSHELKSNANSVIDLDSPERSRNFDRIPVHESVVPLHPDVSVPNPAFESPGDDMDVVSEEDADVMGHGFGIDSPAN</sequence>
<dbReference type="Proteomes" id="UP000186817">
    <property type="component" value="Unassembled WGS sequence"/>
</dbReference>
<reference evidence="1 2" key="1">
    <citation type="submission" date="2016-02" db="EMBL/GenBank/DDBJ databases">
        <title>Genome analysis of coral dinoflagellate symbionts highlights evolutionary adaptations to a symbiotic lifestyle.</title>
        <authorList>
            <person name="Aranda M."/>
            <person name="Li Y."/>
            <person name="Liew Y.J."/>
            <person name="Baumgarten S."/>
            <person name="Simakov O."/>
            <person name="Wilson M."/>
            <person name="Piel J."/>
            <person name="Ashoor H."/>
            <person name="Bougouffa S."/>
            <person name="Bajic V.B."/>
            <person name="Ryu T."/>
            <person name="Ravasi T."/>
            <person name="Bayer T."/>
            <person name="Micklem G."/>
            <person name="Kim H."/>
            <person name="Bhak J."/>
            <person name="Lajeunesse T.C."/>
            <person name="Voolstra C.R."/>
        </authorList>
    </citation>
    <scope>NUCLEOTIDE SEQUENCE [LARGE SCALE GENOMIC DNA]</scope>
    <source>
        <strain evidence="1 2">CCMP2467</strain>
    </source>
</reference>
<accession>A0A1Q9CKZ2</accession>
<comment type="caution">
    <text evidence="1">The sequence shown here is derived from an EMBL/GenBank/DDBJ whole genome shotgun (WGS) entry which is preliminary data.</text>
</comment>
<gene>
    <name evidence="1" type="ORF">AK812_SmicGene35632</name>
</gene>
<evidence type="ECO:0000313" key="2">
    <source>
        <dbReference type="Proteomes" id="UP000186817"/>
    </source>
</evidence>
<proteinExistence type="predicted"/>
<dbReference type="EMBL" id="LSRX01001105">
    <property type="protein sequence ID" value="OLP83594.1"/>
    <property type="molecule type" value="Genomic_DNA"/>
</dbReference>
<evidence type="ECO:0000313" key="1">
    <source>
        <dbReference type="EMBL" id="OLP83594.1"/>
    </source>
</evidence>